<proteinExistence type="predicted"/>
<dbReference type="AlphaFoldDB" id="A0AAV4IKU2"/>
<evidence type="ECO:0000313" key="2">
    <source>
        <dbReference type="EMBL" id="GFS09051.1"/>
    </source>
</evidence>
<comment type="caution">
    <text evidence="2">The sequence shown here is derived from an EMBL/GenBank/DDBJ whole genome shotgun (WGS) entry which is preliminary data.</text>
</comment>
<name>A0AAV4IKU2_9GAST</name>
<feature type="non-terminal residue" evidence="2">
    <location>
        <position position="1"/>
    </location>
</feature>
<sequence>VVVVVVVVVVVIVTTIIMIITSKIQHWRPCAPTTITYDVITPIGSECFTADDWLTGLARRSAILDSLRYGMSHPERAGRA</sequence>
<reference evidence="2 3" key="1">
    <citation type="journal article" date="2021" name="Elife">
        <title>Chloroplast acquisition without the gene transfer in kleptoplastic sea slugs, Plakobranchus ocellatus.</title>
        <authorList>
            <person name="Maeda T."/>
            <person name="Takahashi S."/>
            <person name="Yoshida T."/>
            <person name="Shimamura S."/>
            <person name="Takaki Y."/>
            <person name="Nagai Y."/>
            <person name="Toyoda A."/>
            <person name="Suzuki Y."/>
            <person name="Arimoto A."/>
            <person name="Ishii H."/>
            <person name="Satoh N."/>
            <person name="Nishiyama T."/>
            <person name="Hasebe M."/>
            <person name="Maruyama T."/>
            <person name="Minagawa J."/>
            <person name="Obokata J."/>
            <person name="Shigenobu S."/>
        </authorList>
    </citation>
    <scope>NUCLEOTIDE SEQUENCE [LARGE SCALE GENOMIC DNA]</scope>
</reference>
<keyword evidence="1" id="KW-0812">Transmembrane</keyword>
<feature type="transmembrane region" description="Helical" evidence="1">
    <location>
        <begin position="6"/>
        <end position="24"/>
    </location>
</feature>
<evidence type="ECO:0000256" key="1">
    <source>
        <dbReference type="SAM" id="Phobius"/>
    </source>
</evidence>
<keyword evidence="1" id="KW-1133">Transmembrane helix</keyword>
<gene>
    <name evidence="2" type="ORF">ElyMa_003027900</name>
</gene>
<dbReference type="EMBL" id="BMAT01006260">
    <property type="protein sequence ID" value="GFS09051.1"/>
    <property type="molecule type" value="Genomic_DNA"/>
</dbReference>
<keyword evidence="3" id="KW-1185">Reference proteome</keyword>
<keyword evidence="1" id="KW-0472">Membrane</keyword>
<organism evidence="2 3">
    <name type="scientific">Elysia marginata</name>
    <dbReference type="NCBI Taxonomy" id="1093978"/>
    <lineage>
        <taxon>Eukaryota</taxon>
        <taxon>Metazoa</taxon>
        <taxon>Spiralia</taxon>
        <taxon>Lophotrochozoa</taxon>
        <taxon>Mollusca</taxon>
        <taxon>Gastropoda</taxon>
        <taxon>Heterobranchia</taxon>
        <taxon>Euthyneura</taxon>
        <taxon>Panpulmonata</taxon>
        <taxon>Sacoglossa</taxon>
        <taxon>Placobranchoidea</taxon>
        <taxon>Plakobranchidae</taxon>
        <taxon>Elysia</taxon>
    </lineage>
</organism>
<dbReference type="Proteomes" id="UP000762676">
    <property type="component" value="Unassembled WGS sequence"/>
</dbReference>
<protein>
    <submittedName>
        <fullName evidence="2">Uncharacterized protein</fullName>
    </submittedName>
</protein>
<evidence type="ECO:0000313" key="3">
    <source>
        <dbReference type="Proteomes" id="UP000762676"/>
    </source>
</evidence>
<accession>A0AAV4IKU2</accession>